<dbReference type="Gene3D" id="1.10.357.10">
    <property type="entry name" value="Tetracycline Repressor, domain 2"/>
    <property type="match status" value="1"/>
</dbReference>
<keyword evidence="1 2" id="KW-0238">DNA-binding</keyword>
<dbReference type="InterPro" id="IPR039536">
    <property type="entry name" value="TetR_C_Proteobacteria"/>
</dbReference>
<dbReference type="InterPro" id="IPR009057">
    <property type="entry name" value="Homeodomain-like_sf"/>
</dbReference>
<keyword evidence="5" id="KW-1185">Reference proteome</keyword>
<accession>A0ABS5QAV5</accession>
<dbReference type="PRINTS" id="PR00455">
    <property type="entry name" value="HTHTETR"/>
</dbReference>
<dbReference type="Pfam" id="PF00440">
    <property type="entry name" value="TetR_N"/>
    <property type="match status" value="1"/>
</dbReference>
<feature type="DNA-binding region" description="H-T-H motif" evidence="2">
    <location>
        <begin position="35"/>
        <end position="54"/>
    </location>
</feature>
<evidence type="ECO:0000256" key="2">
    <source>
        <dbReference type="PROSITE-ProRule" id="PRU00335"/>
    </source>
</evidence>
<comment type="caution">
    <text evidence="4">The sequence shown here is derived from an EMBL/GenBank/DDBJ whole genome shotgun (WGS) entry which is preliminary data.</text>
</comment>
<sequence>MSAQMDITPEISPKRRQVLDAAGRLFLSEGFAAVSMDTVAREAGVSKATLYAYFSGKDALFGAVVSERCASMVGHSRIVSDHDAPLAECLRRQIDFWLRFLISPQALGTYRTVLAEGTRFPDLARAFFRSGPALGLSLIAQWIAEEQRRGRLRQNFDPAKVAPQFIALLRGDLYIKVALGLVPAPSEEAIAAEVDGATDLLLRAFAAPSAWTPDTP</sequence>
<dbReference type="PROSITE" id="PS50977">
    <property type="entry name" value="HTH_TETR_2"/>
    <property type="match status" value="1"/>
</dbReference>
<evidence type="ECO:0000313" key="4">
    <source>
        <dbReference type="EMBL" id="MBS7810790.1"/>
    </source>
</evidence>
<dbReference type="Proteomes" id="UP000766336">
    <property type="component" value="Unassembled WGS sequence"/>
</dbReference>
<dbReference type="InterPro" id="IPR036271">
    <property type="entry name" value="Tet_transcr_reg_TetR-rel_C_sf"/>
</dbReference>
<dbReference type="PROSITE" id="PS01081">
    <property type="entry name" value="HTH_TETR_1"/>
    <property type="match status" value="1"/>
</dbReference>
<organism evidence="4 5">
    <name type="scientific">Roseococcus pinisoli</name>
    <dbReference type="NCBI Taxonomy" id="2835040"/>
    <lineage>
        <taxon>Bacteria</taxon>
        <taxon>Pseudomonadati</taxon>
        <taxon>Pseudomonadota</taxon>
        <taxon>Alphaproteobacteria</taxon>
        <taxon>Acetobacterales</taxon>
        <taxon>Roseomonadaceae</taxon>
        <taxon>Roseococcus</taxon>
    </lineage>
</organism>
<evidence type="ECO:0000256" key="1">
    <source>
        <dbReference type="ARBA" id="ARBA00023125"/>
    </source>
</evidence>
<dbReference type="SUPFAM" id="SSF48498">
    <property type="entry name" value="Tetracyclin repressor-like, C-terminal domain"/>
    <property type="match status" value="1"/>
</dbReference>
<dbReference type="InterPro" id="IPR050109">
    <property type="entry name" value="HTH-type_TetR-like_transc_reg"/>
</dbReference>
<dbReference type="InterPro" id="IPR001647">
    <property type="entry name" value="HTH_TetR"/>
</dbReference>
<evidence type="ECO:0000259" key="3">
    <source>
        <dbReference type="PROSITE" id="PS50977"/>
    </source>
</evidence>
<dbReference type="SUPFAM" id="SSF46689">
    <property type="entry name" value="Homeodomain-like"/>
    <property type="match status" value="1"/>
</dbReference>
<protein>
    <submittedName>
        <fullName evidence="4">TetR/AcrR family transcriptional regulator</fullName>
    </submittedName>
</protein>
<dbReference type="PANTHER" id="PTHR30055">
    <property type="entry name" value="HTH-TYPE TRANSCRIPTIONAL REGULATOR RUTR"/>
    <property type="match status" value="1"/>
</dbReference>
<dbReference type="EMBL" id="JAHCDA010000001">
    <property type="protein sequence ID" value="MBS7810790.1"/>
    <property type="molecule type" value="Genomic_DNA"/>
</dbReference>
<dbReference type="RefSeq" id="WP_213669390.1">
    <property type="nucleotide sequence ID" value="NZ_JAHCDA010000001.1"/>
</dbReference>
<name>A0ABS5QAV5_9PROT</name>
<dbReference type="InterPro" id="IPR023772">
    <property type="entry name" value="DNA-bd_HTH_TetR-type_CS"/>
</dbReference>
<evidence type="ECO:0000313" key="5">
    <source>
        <dbReference type="Proteomes" id="UP000766336"/>
    </source>
</evidence>
<reference evidence="4 5" key="1">
    <citation type="submission" date="2021-05" db="EMBL/GenBank/DDBJ databases">
        <title>Roseococcus sp. XZZS9, whole genome shotgun sequencing project.</title>
        <authorList>
            <person name="Zhao G."/>
            <person name="Shen L."/>
        </authorList>
    </citation>
    <scope>NUCLEOTIDE SEQUENCE [LARGE SCALE GENOMIC DNA]</scope>
    <source>
        <strain evidence="4 5">XZZS9</strain>
    </source>
</reference>
<gene>
    <name evidence="4" type="ORF">KHU32_07560</name>
</gene>
<dbReference type="Pfam" id="PF14246">
    <property type="entry name" value="TetR_C_7"/>
    <property type="match status" value="1"/>
</dbReference>
<proteinExistence type="predicted"/>
<feature type="domain" description="HTH tetR-type" evidence="3">
    <location>
        <begin position="12"/>
        <end position="72"/>
    </location>
</feature>
<dbReference type="PANTHER" id="PTHR30055:SF146">
    <property type="entry name" value="HTH-TYPE TRANSCRIPTIONAL DUAL REGULATOR CECR"/>
    <property type="match status" value="1"/>
</dbReference>